<evidence type="ECO:0000313" key="2">
    <source>
        <dbReference type="EMBL" id="GAA3701364.1"/>
    </source>
</evidence>
<feature type="signal peptide" evidence="1">
    <location>
        <begin position="1"/>
        <end position="20"/>
    </location>
</feature>
<name>A0ABP7D6M5_9ACTN</name>
<keyword evidence="1" id="KW-0732">Signal</keyword>
<feature type="chain" id="PRO_5046375167" description="Lipoprotein" evidence="1">
    <location>
        <begin position="21"/>
        <end position="152"/>
    </location>
</feature>
<sequence length="152" mass="16087">MTNPARRMLSALLITLFVLAGCGGTDHPAVPTAAEAGLTLKEHITRTLDGAQGKDIKVTDPGGKDVPCTEGKVKRTYAATARDAFYSGDSNLTLLAMIGSLDKVAEYDFTSSNSSDTYQEVANKDLHLRIVLSAPAKGSMVVRGETECLPSK</sequence>
<reference evidence="3" key="1">
    <citation type="journal article" date="2019" name="Int. J. Syst. Evol. Microbiol.">
        <title>The Global Catalogue of Microorganisms (GCM) 10K type strain sequencing project: providing services to taxonomists for standard genome sequencing and annotation.</title>
        <authorList>
            <consortium name="The Broad Institute Genomics Platform"/>
            <consortium name="The Broad Institute Genome Sequencing Center for Infectious Disease"/>
            <person name="Wu L."/>
            <person name="Ma J."/>
        </authorList>
    </citation>
    <scope>NUCLEOTIDE SEQUENCE [LARGE SCALE GENOMIC DNA]</scope>
    <source>
        <strain evidence="3">JCM 16904</strain>
    </source>
</reference>
<gene>
    <name evidence="2" type="ORF">GCM10022224_079070</name>
</gene>
<dbReference type="PROSITE" id="PS51257">
    <property type="entry name" value="PROKAR_LIPOPROTEIN"/>
    <property type="match status" value="1"/>
</dbReference>
<evidence type="ECO:0000256" key="1">
    <source>
        <dbReference type="SAM" id="SignalP"/>
    </source>
</evidence>
<accession>A0ABP7D6M5</accession>
<protein>
    <recommendedName>
        <fullName evidence="4">Lipoprotein</fullName>
    </recommendedName>
</protein>
<comment type="caution">
    <text evidence="2">The sequence shown here is derived from an EMBL/GenBank/DDBJ whole genome shotgun (WGS) entry which is preliminary data.</text>
</comment>
<dbReference type="EMBL" id="BAAAZP010000163">
    <property type="protein sequence ID" value="GAA3701364.1"/>
    <property type="molecule type" value="Genomic_DNA"/>
</dbReference>
<evidence type="ECO:0008006" key="4">
    <source>
        <dbReference type="Google" id="ProtNLM"/>
    </source>
</evidence>
<dbReference type="Proteomes" id="UP001500902">
    <property type="component" value="Unassembled WGS sequence"/>
</dbReference>
<proteinExistence type="predicted"/>
<organism evidence="2 3">
    <name type="scientific">Nonomuraea antimicrobica</name>
    <dbReference type="NCBI Taxonomy" id="561173"/>
    <lineage>
        <taxon>Bacteria</taxon>
        <taxon>Bacillati</taxon>
        <taxon>Actinomycetota</taxon>
        <taxon>Actinomycetes</taxon>
        <taxon>Streptosporangiales</taxon>
        <taxon>Streptosporangiaceae</taxon>
        <taxon>Nonomuraea</taxon>
    </lineage>
</organism>
<evidence type="ECO:0000313" key="3">
    <source>
        <dbReference type="Proteomes" id="UP001500902"/>
    </source>
</evidence>
<dbReference type="RefSeq" id="WP_344890313.1">
    <property type="nucleotide sequence ID" value="NZ_BAAAZP010000163.1"/>
</dbReference>
<keyword evidence="3" id="KW-1185">Reference proteome</keyword>